<dbReference type="AlphaFoldDB" id="A0A2Z6PGN0"/>
<dbReference type="InterPro" id="IPR026960">
    <property type="entry name" value="RVT-Znf"/>
</dbReference>
<sequence length="390" mass="45286">MLFGVNVVDSWLHEAAVVMSCKHGRVPFMYLGLPIGGDARKLQFWYPLVDRIRKRFSGWKCKNLSFGGRLILLKSLMSSIPEDFLDKMGHGLFENGGLGVRRLKEFNFSLLGKWVWRCLEEQDNLWSRVLRAKYGQEGGKVRFREGVWSSWWQALNSVRMGAGLVDTRWLLDNIRRKVGDGRNTSFWLDPWLDDGPLQRSFSRLFELSENKEATVADMIVAGSGVGGEAWQWRRRLYAWEEEPVGECVDRLTNIILQEGVPDRWVWKLHSSQSYSVKSAYSFLTASEISLCDSSNRFLWLKAVPLKVNIFIWHLFLDRLPTMKNLHKRGVIDDTQLLMAVNYKVVGRRNDLAWFAYFPFDTLYWVGRWFKGRQISALHIMDFDPLCDLAG</sequence>
<dbReference type="Pfam" id="PF13966">
    <property type="entry name" value="zf-RVT"/>
    <property type="match status" value="1"/>
</dbReference>
<reference evidence="3" key="1">
    <citation type="journal article" date="2017" name="Front. Plant Sci.">
        <title>Climate Clever Clovers: New Paradigm to Reduce the Environmental Footprint of Ruminants by Breeding Low Methanogenic Forages Utilizing Haplotype Variation.</title>
        <authorList>
            <person name="Kaur P."/>
            <person name="Appels R."/>
            <person name="Bayer P.E."/>
            <person name="Keeble-Gagnere G."/>
            <person name="Wang J."/>
            <person name="Hirakawa H."/>
            <person name="Shirasawa K."/>
            <person name="Vercoe P."/>
            <person name="Stefanova K."/>
            <person name="Durmic Z."/>
            <person name="Nichols P."/>
            <person name="Revell C."/>
            <person name="Isobe S.N."/>
            <person name="Edwards D."/>
            <person name="Erskine W."/>
        </authorList>
    </citation>
    <scope>NUCLEOTIDE SEQUENCE [LARGE SCALE GENOMIC DNA]</scope>
    <source>
        <strain evidence="3">cv. Daliak</strain>
    </source>
</reference>
<evidence type="ECO:0000313" key="3">
    <source>
        <dbReference type="Proteomes" id="UP000242715"/>
    </source>
</evidence>
<dbReference type="Proteomes" id="UP000242715">
    <property type="component" value="Unassembled WGS sequence"/>
</dbReference>
<dbReference type="OrthoDB" id="1435349at2759"/>
<evidence type="ECO:0000259" key="1">
    <source>
        <dbReference type="Pfam" id="PF13966"/>
    </source>
</evidence>
<evidence type="ECO:0000313" key="2">
    <source>
        <dbReference type="EMBL" id="GAU49182.1"/>
    </source>
</evidence>
<gene>
    <name evidence="2" type="ORF">TSUD_133770</name>
</gene>
<organism evidence="2 3">
    <name type="scientific">Trifolium subterraneum</name>
    <name type="common">Subterranean clover</name>
    <dbReference type="NCBI Taxonomy" id="3900"/>
    <lineage>
        <taxon>Eukaryota</taxon>
        <taxon>Viridiplantae</taxon>
        <taxon>Streptophyta</taxon>
        <taxon>Embryophyta</taxon>
        <taxon>Tracheophyta</taxon>
        <taxon>Spermatophyta</taxon>
        <taxon>Magnoliopsida</taxon>
        <taxon>eudicotyledons</taxon>
        <taxon>Gunneridae</taxon>
        <taxon>Pentapetalae</taxon>
        <taxon>rosids</taxon>
        <taxon>fabids</taxon>
        <taxon>Fabales</taxon>
        <taxon>Fabaceae</taxon>
        <taxon>Papilionoideae</taxon>
        <taxon>50 kb inversion clade</taxon>
        <taxon>NPAAA clade</taxon>
        <taxon>Hologalegina</taxon>
        <taxon>IRL clade</taxon>
        <taxon>Trifolieae</taxon>
        <taxon>Trifolium</taxon>
    </lineage>
</organism>
<dbReference type="EMBL" id="DF974526">
    <property type="protein sequence ID" value="GAU49182.1"/>
    <property type="molecule type" value="Genomic_DNA"/>
</dbReference>
<protein>
    <recommendedName>
        <fullName evidence="1">Reverse transcriptase zinc-binding domain-containing protein</fullName>
    </recommendedName>
</protein>
<keyword evidence="3" id="KW-1185">Reference proteome</keyword>
<name>A0A2Z6PGN0_TRISU</name>
<proteinExistence type="predicted"/>
<accession>A0A2Z6PGN0</accession>
<feature type="domain" description="Reverse transcriptase zinc-binding" evidence="1">
    <location>
        <begin position="274"/>
        <end position="332"/>
    </location>
</feature>
<dbReference type="PANTHER" id="PTHR36617">
    <property type="entry name" value="PROTEIN, PUTATIVE-RELATED"/>
    <property type="match status" value="1"/>
</dbReference>
<dbReference type="PANTHER" id="PTHR36617:SF5">
    <property type="entry name" value="OS05G0421675 PROTEIN"/>
    <property type="match status" value="1"/>
</dbReference>